<comment type="caution">
    <text evidence="1">The sequence shown here is derived from an EMBL/GenBank/DDBJ whole genome shotgun (WGS) entry which is preliminary data.</text>
</comment>
<proteinExistence type="predicted"/>
<sequence>MCMCTALLLFTLLAAASGVVRYYVPVLSLLAEAFGTLVLVAWGCQKSAGFIRRRFFGRILGSAGKAVLITGTDVVYP</sequence>
<protein>
    <submittedName>
        <fullName evidence="1">Uncharacterized protein</fullName>
    </submittedName>
</protein>
<gene>
    <name evidence="1" type="ORF">HPB47_022352</name>
</gene>
<dbReference type="EMBL" id="JABSTQ010009286">
    <property type="protein sequence ID" value="KAG0430817.1"/>
    <property type="molecule type" value="Genomic_DNA"/>
</dbReference>
<evidence type="ECO:0000313" key="1">
    <source>
        <dbReference type="EMBL" id="KAG0430817.1"/>
    </source>
</evidence>
<name>A0AC60Q9X2_IXOPE</name>
<dbReference type="Proteomes" id="UP000805193">
    <property type="component" value="Unassembled WGS sequence"/>
</dbReference>
<reference evidence="1 2" key="1">
    <citation type="journal article" date="2020" name="Cell">
        <title>Large-Scale Comparative Analyses of Tick Genomes Elucidate Their Genetic Diversity and Vector Capacities.</title>
        <authorList>
            <consortium name="Tick Genome and Microbiome Consortium (TIGMIC)"/>
            <person name="Jia N."/>
            <person name="Wang J."/>
            <person name="Shi W."/>
            <person name="Du L."/>
            <person name="Sun Y."/>
            <person name="Zhan W."/>
            <person name="Jiang J.F."/>
            <person name="Wang Q."/>
            <person name="Zhang B."/>
            <person name="Ji P."/>
            <person name="Bell-Sakyi L."/>
            <person name="Cui X.M."/>
            <person name="Yuan T.T."/>
            <person name="Jiang B.G."/>
            <person name="Yang W.F."/>
            <person name="Lam T.T."/>
            <person name="Chang Q.C."/>
            <person name="Ding S.J."/>
            <person name="Wang X.J."/>
            <person name="Zhu J.G."/>
            <person name="Ruan X.D."/>
            <person name="Zhao L."/>
            <person name="Wei J.T."/>
            <person name="Ye R.Z."/>
            <person name="Que T.C."/>
            <person name="Du C.H."/>
            <person name="Zhou Y.H."/>
            <person name="Cheng J.X."/>
            <person name="Dai P.F."/>
            <person name="Guo W.B."/>
            <person name="Han X.H."/>
            <person name="Huang E.J."/>
            <person name="Li L.F."/>
            <person name="Wei W."/>
            <person name="Gao Y.C."/>
            <person name="Liu J.Z."/>
            <person name="Shao H.Z."/>
            <person name="Wang X."/>
            <person name="Wang C.C."/>
            <person name="Yang T.C."/>
            <person name="Huo Q.B."/>
            <person name="Li W."/>
            <person name="Chen H.Y."/>
            <person name="Chen S.E."/>
            <person name="Zhou L.G."/>
            <person name="Ni X.B."/>
            <person name="Tian J.H."/>
            <person name="Sheng Y."/>
            <person name="Liu T."/>
            <person name="Pan Y.S."/>
            <person name="Xia L.Y."/>
            <person name="Li J."/>
            <person name="Zhao F."/>
            <person name="Cao W.C."/>
        </authorList>
    </citation>
    <scope>NUCLEOTIDE SEQUENCE [LARGE SCALE GENOMIC DNA]</scope>
    <source>
        <strain evidence="1">Iper-2018</strain>
    </source>
</reference>
<organism evidence="1 2">
    <name type="scientific">Ixodes persulcatus</name>
    <name type="common">Taiga tick</name>
    <dbReference type="NCBI Taxonomy" id="34615"/>
    <lineage>
        <taxon>Eukaryota</taxon>
        <taxon>Metazoa</taxon>
        <taxon>Ecdysozoa</taxon>
        <taxon>Arthropoda</taxon>
        <taxon>Chelicerata</taxon>
        <taxon>Arachnida</taxon>
        <taxon>Acari</taxon>
        <taxon>Parasitiformes</taxon>
        <taxon>Ixodida</taxon>
        <taxon>Ixodoidea</taxon>
        <taxon>Ixodidae</taxon>
        <taxon>Ixodinae</taxon>
        <taxon>Ixodes</taxon>
    </lineage>
</organism>
<keyword evidence="2" id="KW-1185">Reference proteome</keyword>
<evidence type="ECO:0000313" key="2">
    <source>
        <dbReference type="Proteomes" id="UP000805193"/>
    </source>
</evidence>
<accession>A0AC60Q9X2</accession>